<dbReference type="EMBL" id="FOLO01000038">
    <property type="protein sequence ID" value="SFD16943.1"/>
    <property type="molecule type" value="Genomic_DNA"/>
</dbReference>
<dbReference type="AlphaFoldDB" id="A0A1I1QCJ1"/>
<keyword evidence="2" id="KW-1185">Reference proteome</keyword>
<dbReference type="Proteomes" id="UP000198862">
    <property type="component" value="Unassembled WGS sequence"/>
</dbReference>
<dbReference type="STRING" id="1123010.SAMN02745724_03734"/>
<evidence type="ECO:0000313" key="2">
    <source>
        <dbReference type="Proteomes" id="UP000198862"/>
    </source>
</evidence>
<dbReference type="InterPro" id="IPR006521">
    <property type="entry name" value="Tail_protein_I"/>
</dbReference>
<reference evidence="1 2" key="1">
    <citation type="submission" date="2016-10" db="EMBL/GenBank/DDBJ databases">
        <authorList>
            <person name="de Groot N.N."/>
        </authorList>
    </citation>
    <scope>NUCLEOTIDE SEQUENCE [LARGE SCALE GENOMIC DNA]</scope>
    <source>
        <strain evidence="1 2">DSM 6059</strain>
    </source>
</reference>
<name>A0A1I1QCJ1_9GAMM</name>
<dbReference type="NCBIfam" id="TIGR01634">
    <property type="entry name" value="tail_P2_I"/>
    <property type="match status" value="1"/>
</dbReference>
<accession>A0A1I1QCJ1</accession>
<organism evidence="1 2">
    <name type="scientific">Pseudoalteromonas denitrificans DSM 6059</name>
    <dbReference type="NCBI Taxonomy" id="1123010"/>
    <lineage>
        <taxon>Bacteria</taxon>
        <taxon>Pseudomonadati</taxon>
        <taxon>Pseudomonadota</taxon>
        <taxon>Gammaproteobacteria</taxon>
        <taxon>Alteromonadales</taxon>
        <taxon>Pseudoalteromonadaceae</taxon>
        <taxon>Pseudoalteromonas</taxon>
    </lineage>
</organism>
<sequence length="211" mass="23932">MTDISLLEKGVNNQLALMAQLTNKDKQDAVKKIISLWDPLNCPLSHLSWLAWALSITLWNDAWPEYIKRKVVQNSFEVHRYKGTPYSVQKALNNLNIQAQINEWWESELNENNQRQPGTFNVDVFISEQGIDLPLLQQTHEVIKHHKRASAHYNLTMNLSNKTQLNMASTSISSLSATVYPFYAGELKSVDQFLIASAAISLNQITILPGV</sequence>
<proteinExistence type="predicted"/>
<gene>
    <name evidence="1" type="ORF">SAMN02745724_03734</name>
</gene>
<dbReference type="Pfam" id="PF09684">
    <property type="entry name" value="Tail_P2_I"/>
    <property type="match status" value="1"/>
</dbReference>
<dbReference type="RefSeq" id="WP_218156541.1">
    <property type="nucleotide sequence ID" value="NZ_FOLO01000038.1"/>
</dbReference>
<evidence type="ECO:0000313" key="1">
    <source>
        <dbReference type="EMBL" id="SFD16943.1"/>
    </source>
</evidence>
<protein>
    <submittedName>
        <fullName evidence="1">Phage tail protein, P2 protein I family</fullName>
    </submittedName>
</protein>